<dbReference type="Proteomes" id="UP000796761">
    <property type="component" value="Unassembled WGS sequence"/>
</dbReference>
<dbReference type="Gene3D" id="2.60.40.10">
    <property type="entry name" value="Immunoglobulins"/>
    <property type="match status" value="1"/>
</dbReference>
<feature type="non-terminal residue" evidence="1">
    <location>
        <position position="1"/>
    </location>
</feature>
<gene>
    <name evidence="1" type="ORF">HGM15179_022134</name>
</gene>
<dbReference type="EMBL" id="SWJQ01007788">
    <property type="protein sequence ID" value="TRZ04973.1"/>
    <property type="molecule type" value="Genomic_DNA"/>
</dbReference>
<evidence type="ECO:0000313" key="2">
    <source>
        <dbReference type="Proteomes" id="UP000796761"/>
    </source>
</evidence>
<comment type="caution">
    <text evidence="1">The sequence shown here is derived from an EMBL/GenBank/DDBJ whole genome shotgun (WGS) entry which is preliminary data.</text>
</comment>
<name>A0A8K1FSI9_9PASS</name>
<dbReference type="OrthoDB" id="6151406at2759"/>
<protein>
    <submittedName>
        <fullName evidence="1">Uncharacterized protein</fullName>
    </submittedName>
</protein>
<sequence length="132" mass="14339">QLVLQVPAQTLLEGDTVTLHCWVMWDMSVTRVRFDQDKKDLGQPLIGTELSLSPLQLNHSGHYHCQGLVDSKDLSQQEQLGNGAPGRQELLNSSSLKPVPIQVWGPAMAQPQCTGMGIGQPCSGQPQLAART</sequence>
<organism evidence="1 2">
    <name type="scientific">Zosterops borbonicus</name>
    <dbReference type="NCBI Taxonomy" id="364589"/>
    <lineage>
        <taxon>Eukaryota</taxon>
        <taxon>Metazoa</taxon>
        <taxon>Chordata</taxon>
        <taxon>Craniata</taxon>
        <taxon>Vertebrata</taxon>
        <taxon>Euteleostomi</taxon>
        <taxon>Archelosauria</taxon>
        <taxon>Archosauria</taxon>
        <taxon>Dinosauria</taxon>
        <taxon>Saurischia</taxon>
        <taxon>Theropoda</taxon>
        <taxon>Coelurosauria</taxon>
        <taxon>Aves</taxon>
        <taxon>Neognathae</taxon>
        <taxon>Neoaves</taxon>
        <taxon>Telluraves</taxon>
        <taxon>Australaves</taxon>
        <taxon>Passeriformes</taxon>
        <taxon>Sylvioidea</taxon>
        <taxon>Zosteropidae</taxon>
        <taxon>Zosterops</taxon>
    </lineage>
</organism>
<accession>A0A8K1FSI9</accession>
<reference evidence="1" key="1">
    <citation type="submission" date="2019-04" db="EMBL/GenBank/DDBJ databases">
        <title>Genome assembly of Zosterops borbonicus 15179.</title>
        <authorList>
            <person name="Leroy T."/>
            <person name="Anselmetti Y."/>
            <person name="Tilak M.-K."/>
            <person name="Nabholz B."/>
        </authorList>
    </citation>
    <scope>NUCLEOTIDE SEQUENCE</scope>
    <source>
        <strain evidence="1">HGM_15179</strain>
        <tissue evidence="1">Muscle</tissue>
    </source>
</reference>
<dbReference type="InterPro" id="IPR013783">
    <property type="entry name" value="Ig-like_fold"/>
</dbReference>
<dbReference type="SUPFAM" id="SSF48726">
    <property type="entry name" value="Immunoglobulin"/>
    <property type="match status" value="1"/>
</dbReference>
<evidence type="ECO:0000313" key="1">
    <source>
        <dbReference type="EMBL" id="TRZ04973.1"/>
    </source>
</evidence>
<dbReference type="InterPro" id="IPR036179">
    <property type="entry name" value="Ig-like_dom_sf"/>
</dbReference>
<keyword evidence="2" id="KW-1185">Reference proteome</keyword>
<dbReference type="AlphaFoldDB" id="A0A8K1FSI9"/>
<proteinExistence type="predicted"/>